<organism evidence="2 3">
    <name type="scientific">Eumeta variegata</name>
    <name type="common">Bagworm moth</name>
    <name type="synonym">Eumeta japonica</name>
    <dbReference type="NCBI Taxonomy" id="151549"/>
    <lineage>
        <taxon>Eukaryota</taxon>
        <taxon>Metazoa</taxon>
        <taxon>Ecdysozoa</taxon>
        <taxon>Arthropoda</taxon>
        <taxon>Hexapoda</taxon>
        <taxon>Insecta</taxon>
        <taxon>Pterygota</taxon>
        <taxon>Neoptera</taxon>
        <taxon>Endopterygota</taxon>
        <taxon>Lepidoptera</taxon>
        <taxon>Glossata</taxon>
        <taxon>Ditrysia</taxon>
        <taxon>Tineoidea</taxon>
        <taxon>Psychidae</taxon>
        <taxon>Oiketicinae</taxon>
        <taxon>Eumeta</taxon>
    </lineage>
</organism>
<evidence type="ECO:0000313" key="3">
    <source>
        <dbReference type="Proteomes" id="UP000299102"/>
    </source>
</evidence>
<gene>
    <name evidence="2" type="ORF">EVAR_2783_1</name>
</gene>
<dbReference type="AlphaFoldDB" id="A0A4C1T0H2"/>
<dbReference type="EMBL" id="BGZK01000027">
    <property type="protein sequence ID" value="GBP07665.1"/>
    <property type="molecule type" value="Genomic_DNA"/>
</dbReference>
<name>A0A4C1T0H2_EUMVA</name>
<accession>A0A4C1T0H2</accession>
<protein>
    <submittedName>
        <fullName evidence="2">Uncharacterized protein</fullName>
    </submittedName>
</protein>
<comment type="caution">
    <text evidence="2">The sequence shown here is derived from an EMBL/GenBank/DDBJ whole genome shotgun (WGS) entry which is preliminary data.</text>
</comment>
<feature type="region of interest" description="Disordered" evidence="1">
    <location>
        <begin position="130"/>
        <end position="155"/>
    </location>
</feature>
<feature type="region of interest" description="Disordered" evidence="1">
    <location>
        <begin position="89"/>
        <end position="109"/>
    </location>
</feature>
<keyword evidence="3" id="KW-1185">Reference proteome</keyword>
<feature type="compositionally biased region" description="Polar residues" evidence="1">
    <location>
        <begin position="132"/>
        <end position="141"/>
    </location>
</feature>
<sequence length="405" mass="45371">MEYANTPPTNIARVIVAAPSSIDFMFRSKLRCYCTDRLRFSLNTPNVTLAMYARNFAAVKESATLVTRRASDLIITLIIDCKNTNGGRADVGESSRSVTRRYRPSTDAADGCRQRGVKIAMWTARPRRLSRSTDGYNTNSGHIKHMAPAPERAARPVTGKPIRDRVPIDANNEHDTKATFSCAGAATETINHTKCRMSARSPAHKAHSLVLSYECIIIYCSFDGTPLCIQRESETCQTLRSARRGRRARLLKGPLDNSARYICPGLATIITAVGRIRREGVCGKRWMIINKLLSIRRYWGEIVTKHARYCGFGLPREAASRGCRTISDRLIREDVSRARVMRQSEPVHLRVNHGIIRSRSNIPISSKPAVRNFVPKKKRKPRWWTLTHDSLRGHLARGSVCAGSS</sequence>
<reference evidence="2 3" key="1">
    <citation type="journal article" date="2019" name="Commun. Biol.">
        <title>The bagworm genome reveals a unique fibroin gene that provides high tensile strength.</title>
        <authorList>
            <person name="Kono N."/>
            <person name="Nakamura H."/>
            <person name="Ohtoshi R."/>
            <person name="Tomita M."/>
            <person name="Numata K."/>
            <person name="Arakawa K."/>
        </authorList>
    </citation>
    <scope>NUCLEOTIDE SEQUENCE [LARGE SCALE GENOMIC DNA]</scope>
</reference>
<dbReference type="Proteomes" id="UP000299102">
    <property type="component" value="Unassembled WGS sequence"/>
</dbReference>
<evidence type="ECO:0000313" key="2">
    <source>
        <dbReference type="EMBL" id="GBP07665.1"/>
    </source>
</evidence>
<proteinExistence type="predicted"/>
<evidence type="ECO:0000256" key="1">
    <source>
        <dbReference type="SAM" id="MobiDB-lite"/>
    </source>
</evidence>